<sequence>MTMKLKRILTAALAAAVLTGSALAADDAIAIPLEDGAVTPAAADQSVYEINRRTDNDAIRVWGTVQELGEQSVYIENSSDGAPYQKIVVKISEDTAIVDAVTGAAKTFADLKEGETLYAYVSPAMTRSMPPQSVAELVICNIPADLGVPTYAQVEHVTEQEDGKIDLLVSGAMILHLDAETELLSYGSETAPTLADIKPGAMVLSWYQIVAMSYPGQAGPSRVVLFPYEYAGYLSAGEGSLSVNGKALDLDESVRPFAQDGKLMVPVRKLAEALGCTVTWDAQDPAAVAVTKDGESLYSLTIGGDTMVLEGDMAMSVSAPVTARNGVTFACVDDLLVAHNAKLESQSVFG</sequence>
<organism evidence="3">
    <name type="scientific">uncultured Eubacteriales bacterium</name>
    <dbReference type="NCBI Taxonomy" id="172733"/>
    <lineage>
        <taxon>Bacteria</taxon>
        <taxon>Bacillati</taxon>
        <taxon>Bacillota</taxon>
        <taxon>Clostridia</taxon>
        <taxon>Eubacteriales</taxon>
        <taxon>environmental samples</taxon>
    </lineage>
</organism>
<protein>
    <recommendedName>
        <fullName evidence="2">Copper amine oxidase-like N-terminal domain-containing protein</fullName>
    </recommendedName>
</protein>
<dbReference type="Gene3D" id="3.30.457.10">
    <property type="entry name" value="Copper amine oxidase-like, N-terminal domain"/>
    <property type="match status" value="1"/>
</dbReference>
<dbReference type="EMBL" id="FLUN01000001">
    <property type="protein sequence ID" value="SBV95165.1"/>
    <property type="molecule type" value="Genomic_DNA"/>
</dbReference>
<feature type="signal peptide" evidence="1">
    <location>
        <begin position="1"/>
        <end position="24"/>
    </location>
</feature>
<feature type="domain" description="Copper amine oxidase-like N-terminal" evidence="2">
    <location>
        <begin position="243"/>
        <end position="335"/>
    </location>
</feature>
<reference evidence="3" key="1">
    <citation type="submission" date="2016-04" db="EMBL/GenBank/DDBJ databases">
        <authorList>
            <person name="Evans L.H."/>
            <person name="Alamgir A."/>
            <person name="Owens N."/>
            <person name="Weber N.D."/>
            <person name="Virtaneva K."/>
            <person name="Barbian K."/>
            <person name="Babar A."/>
            <person name="Rosenke K."/>
        </authorList>
    </citation>
    <scope>NUCLEOTIDE SEQUENCE</scope>
    <source>
        <strain evidence="3">86</strain>
    </source>
</reference>
<dbReference type="InterPro" id="IPR036582">
    <property type="entry name" value="Mao_N_sf"/>
</dbReference>
<dbReference type="SUPFAM" id="SSF55383">
    <property type="entry name" value="Copper amine oxidase, domain N"/>
    <property type="match status" value="1"/>
</dbReference>
<evidence type="ECO:0000259" key="2">
    <source>
        <dbReference type="Pfam" id="PF07833"/>
    </source>
</evidence>
<accession>A0A212J7H4</accession>
<dbReference type="AlphaFoldDB" id="A0A212J7H4"/>
<dbReference type="Pfam" id="PF07833">
    <property type="entry name" value="Cu_amine_oxidN1"/>
    <property type="match status" value="1"/>
</dbReference>
<evidence type="ECO:0000313" key="3">
    <source>
        <dbReference type="EMBL" id="SBV95165.1"/>
    </source>
</evidence>
<evidence type="ECO:0000256" key="1">
    <source>
        <dbReference type="SAM" id="SignalP"/>
    </source>
</evidence>
<keyword evidence="1" id="KW-0732">Signal</keyword>
<proteinExistence type="predicted"/>
<dbReference type="InterPro" id="IPR012854">
    <property type="entry name" value="Cu_amine_oxidase-like_N"/>
</dbReference>
<name>A0A212J7H4_9FIRM</name>
<feature type="chain" id="PRO_5013188390" description="Copper amine oxidase-like N-terminal domain-containing protein" evidence="1">
    <location>
        <begin position="25"/>
        <end position="350"/>
    </location>
</feature>
<gene>
    <name evidence="3" type="ORF">KL86CLO1_10610</name>
</gene>